<dbReference type="Pfam" id="PF00580">
    <property type="entry name" value="UvrD-helicase"/>
    <property type="match status" value="1"/>
</dbReference>
<dbReference type="GO" id="GO:0003677">
    <property type="term" value="F:DNA binding"/>
    <property type="evidence" value="ECO:0007669"/>
    <property type="project" value="UniProtKB-KW"/>
</dbReference>
<keyword evidence="5 14" id="KW-0347">Helicase</keyword>
<dbReference type="Pfam" id="PF12705">
    <property type="entry name" value="PDDEXK_1"/>
    <property type="match status" value="1"/>
</dbReference>
<evidence type="ECO:0000259" key="15">
    <source>
        <dbReference type="PROSITE" id="PS51198"/>
    </source>
</evidence>
<keyword evidence="1" id="KW-0540">Nuclease</keyword>
<dbReference type="InterPro" id="IPR011335">
    <property type="entry name" value="Restrct_endonuc-II-like"/>
</dbReference>
<dbReference type="InterPro" id="IPR038726">
    <property type="entry name" value="PDDEXK_AddAB-type"/>
</dbReference>
<feature type="domain" description="UvrD-like helicase ATP-binding" evidence="15">
    <location>
        <begin position="2"/>
        <end position="444"/>
    </location>
</feature>
<evidence type="ECO:0000256" key="11">
    <source>
        <dbReference type="ARBA" id="ARBA00034617"/>
    </source>
</evidence>
<dbReference type="Gene3D" id="3.40.50.300">
    <property type="entry name" value="P-loop containing nucleotide triphosphate hydrolases"/>
    <property type="match status" value="4"/>
</dbReference>
<evidence type="ECO:0000256" key="9">
    <source>
        <dbReference type="ARBA" id="ARBA00023204"/>
    </source>
</evidence>
<gene>
    <name evidence="17" type="ORF">IAB69_03930</name>
</gene>
<feature type="domain" description="UvrD-like helicase C-terminal" evidence="16">
    <location>
        <begin position="449"/>
        <end position="760"/>
    </location>
</feature>
<dbReference type="PANTHER" id="PTHR11070:SF48">
    <property type="entry name" value="ATP-DEPENDENT HELICASE_NUCLEASE SUBUNIT A"/>
    <property type="match status" value="1"/>
</dbReference>
<dbReference type="PROSITE" id="PS51217">
    <property type="entry name" value="UVRD_HELICASE_CTER"/>
    <property type="match status" value="1"/>
</dbReference>
<dbReference type="EMBL" id="DVNE01000038">
    <property type="protein sequence ID" value="HIU61779.1"/>
    <property type="molecule type" value="Genomic_DNA"/>
</dbReference>
<dbReference type="InterPro" id="IPR014016">
    <property type="entry name" value="UvrD-like_ATP-bd"/>
</dbReference>
<name>A0A9D1MK51_9FIRM</name>
<comment type="caution">
    <text evidence="17">The sequence shown here is derived from an EMBL/GenBank/DDBJ whole genome shotgun (WGS) entry which is preliminary data.</text>
</comment>
<evidence type="ECO:0000256" key="6">
    <source>
        <dbReference type="ARBA" id="ARBA00022839"/>
    </source>
</evidence>
<evidence type="ECO:0000256" key="7">
    <source>
        <dbReference type="ARBA" id="ARBA00022840"/>
    </source>
</evidence>
<dbReference type="InterPro" id="IPR011604">
    <property type="entry name" value="PDDEXK-like_dom_sf"/>
</dbReference>
<keyword evidence="6" id="KW-0269">Exonuclease</keyword>
<dbReference type="InterPro" id="IPR014017">
    <property type="entry name" value="DNA_helicase_UvrD-like_C"/>
</dbReference>
<keyword evidence="3" id="KW-0227">DNA damage</keyword>
<dbReference type="GO" id="GO:0033202">
    <property type="term" value="C:DNA helicase complex"/>
    <property type="evidence" value="ECO:0007669"/>
    <property type="project" value="TreeGrafter"/>
</dbReference>
<evidence type="ECO:0000256" key="1">
    <source>
        <dbReference type="ARBA" id="ARBA00022722"/>
    </source>
</evidence>
<dbReference type="InterPro" id="IPR027417">
    <property type="entry name" value="P-loop_NTPase"/>
</dbReference>
<dbReference type="SUPFAM" id="SSF52980">
    <property type="entry name" value="Restriction endonuclease-like"/>
    <property type="match status" value="1"/>
</dbReference>
<evidence type="ECO:0000256" key="13">
    <source>
        <dbReference type="ARBA" id="ARBA00048988"/>
    </source>
</evidence>
<evidence type="ECO:0000256" key="2">
    <source>
        <dbReference type="ARBA" id="ARBA00022741"/>
    </source>
</evidence>
<dbReference type="AlphaFoldDB" id="A0A9D1MK51"/>
<accession>A0A9D1MK51</accession>
<dbReference type="GO" id="GO:0043138">
    <property type="term" value="F:3'-5' DNA helicase activity"/>
    <property type="evidence" value="ECO:0007669"/>
    <property type="project" value="UniProtKB-EC"/>
</dbReference>
<feature type="binding site" evidence="14">
    <location>
        <begin position="23"/>
        <end position="30"/>
    </location>
    <ligand>
        <name>ATP</name>
        <dbReference type="ChEBI" id="CHEBI:30616"/>
    </ligand>
</feature>
<reference evidence="17" key="2">
    <citation type="journal article" date="2021" name="PeerJ">
        <title>Extensive microbial diversity within the chicken gut microbiome revealed by metagenomics and culture.</title>
        <authorList>
            <person name="Gilroy R."/>
            <person name="Ravi A."/>
            <person name="Getino M."/>
            <person name="Pursley I."/>
            <person name="Horton D.L."/>
            <person name="Alikhan N.F."/>
            <person name="Baker D."/>
            <person name="Gharbi K."/>
            <person name="Hall N."/>
            <person name="Watson M."/>
            <person name="Adriaenssens E.M."/>
            <person name="Foster-Nyarko E."/>
            <person name="Jarju S."/>
            <person name="Secka A."/>
            <person name="Antonio M."/>
            <person name="Oren A."/>
            <person name="Chaudhuri R.R."/>
            <person name="La Ragione R."/>
            <person name="Hildebrand F."/>
            <person name="Pallen M.J."/>
        </authorList>
    </citation>
    <scope>NUCLEOTIDE SEQUENCE</scope>
    <source>
        <strain evidence="17">CHK195-12923</strain>
    </source>
</reference>
<evidence type="ECO:0000256" key="8">
    <source>
        <dbReference type="ARBA" id="ARBA00023125"/>
    </source>
</evidence>
<comment type="catalytic activity">
    <reaction evidence="13">
        <text>ATP + H2O = ADP + phosphate + H(+)</text>
        <dbReference type="Rhea" id="RHEA:13065"/>
        <dbReference type="ChEBI" id="CHEBI:15377"/>
        <dbReference type="ChEBI" id="CHEBI:15378"/>
        <dbReference type="ChEBI" id="CHEBI:30616"/>
        <dbReference type="ChEBI" id="CHEBI:43474"/>
        <dbReference type="ChEBI" id="CHEBI:456216"/>
        <dbReference type="EC" id="5.6.2.4"/>
    </reaction>
</comment>
<protein>
    <recommendedName>
        <fullName evidence="12">DNA 3'-5' helicase</fullName>
        <ecNumber evidence="12">5.6.2.4</ecNumber>
    </recommendedName>
</protein>
<keyword evidence="4 14" id="KW-0378">Hydrolase</keyword>
<dbReference type="Pfam" id="PF13361">
    <property type="entry name" value="UvrD_C"/>
    <property type="match status" value="1"/>
</dbReference>
<dbReference type="Proteomes" id="UP000824110">
    <property type="component" value="Unassembled WGS sequence"/>
</dbReference>
<evidence type="ECO:0000256" key="5">
    <source>
        <dbReference type="ARBA" id="ARBA00022806"/>
    </source>
</evidence>
<dbReference type="PANTHER" id="PTHR11070">
    <property type="entry name" value="UVRD / RECB / PCRA DNA HELICASE FAMILY MEMBER"/>
    <property type="match status" value="1"/>
</dbReference>
<evidence type="ECO:0000256" key="14">
    <source>
        <dbReference type="PROSITE-ProRule" id="PRU00560"/>
    </source>
</evidence>
<keyword evidence="2 14" id="KW-0547">Nucleotide-binding</keyword>
<dbReference type="GO" id="GO:0004527">
    <property type="term" value="F:exonuclease activity"/>
    <property type="evidence" value="ECO:0007669"/>
    <property type="project" value="UniProtKB-KW"/>
</dbReference>
<dbReference type="EC" id="5.6.2.4" evidence="12"/>
<evidence type="ECO:0000256" key="4">
    <source>
        <dbReference type="ARBA" id="ARBA00022801"/>
    </source>
</evidence>
<dbReference type="PROSITE" id="PS51198">
    <property type="entry name" value="UVRD_HELICASE_ATP_BIND"/>
    <property type="match status" value="1"/>
</dbReference>
<evidence type="ECO:0000256" key="10">
    <source>
        <dbReference type="ARBA" id="ARBA00023235"/>
    </source>
</evidence>
<evidence type="ECO:0000313" key="18">
    <source>
        <dbReference type="Proteomes" id="UP000824110"/>
    </source>
</evidence>
<keyword evidence="8" id="KW-0238">DNA-binding</keyword>
<proteinExistence type="predicted"/>
<dbReference type="GO" id="GO:0000725">
    <property type="term" value="P:recombinational repair"/>
    <property type="evidence" value="ECO:0007669"/>
    <property type="project" value="TreeGrafter"/>
</dbReference>
<keyword evidence="7 14" id="KW-0067">ATP-binding</keyword>
<evidence type="ECO:0000256" key="3">
    <source>
        <dbReference type="ARBA" id="ARBA00022763"/>
    </source>
</evidence>
<sequence length="1124" mass="124233">MAANPTPQQAAAIARQGKVIVSASAGSGKTFVMIERLADYISGGGDLDGVLAVTFTKKAAAQMKEKLRSALIKRAAAAEGAERNRLKEQIGKISSANISTIHSFCGYLLRVYFYLLDIDGSFEIVSDDGGAEAQLRSRAMDALFERLYESEDEDFIYLLERYGKKRSDGSLKRLISDAYDEVRNIPDYAEFLKRTADICDLTAFEGICARLHGYAVQRCQSLASELYDFAAEYPEMPQICRKVMAEILSLLDAVRSQEDIFAPLPKFVTSRRPSVKKGEEPDPVTVDFFTLRDYIKGVYDKLYEGISDRQSELDMFLSSGRSAHAFNNLLLEFDAEYASVKREEGKLDYGDMEHLTLRLLEDGGVLGEIASRFKRVFVDEYQDVNPVQERIISLVGGENLFLVGDVKQAIYGFRGSKSVYFTKKTEEFADFGNSLCLSHNFRSAPRVISAVNAAFSRLMRPETCGIDYAGSSVMTDGGGYPAGSGGAYVHIFGKSEKVKSEADEVYSVEREELKAKPPTREGLAILNIVKRELTSTFFDVEKGETRAVEPGDICILTRKRDNSSVAGIIRALASAGISVSGAQGGNACDSPEVKQVLDILSLIDNGEQDIPFASALISPVGGMDEDELARIKITFVKERSLTFRECCKRYTCAFADGITQKLASFSKKLEDYRKLAALFGAGTVIDAILRDTALEARYFQDGGKKLKNIRRLAEMAYTPAGELSVGELLTKLKAGGYNLPVAESGGGESVKVMTMHSSKGLEFPVVIIADVTRPYRGNPSGSLLIDEQFGFAHKYFDMEKRVATPTLLGRLCRIANSREEVKNEMNLLYVACTRAKYRLHIMSQERVPFNPHRAATATNYAQMLDFSCFRVEDAEEADFTPEQTAPTLISKPDEGLLGALRSRFNRPYEFANSIELPVKSSASAVLRMNKQDDYYAENVICPEEEGEARATGSTGAERGTAYHRYLELCDFSVKDEEGIAAELDGMIKKELISPEQAALLNVQSLSKILSMPCFKKTNGAEVFREQEFLCSLPANKFLDTTAGDGVLVQGAIDLMCLTGDECVIIDYKYSSKNDELIRKTYMPQLNIYRLAAERILGIPQAKISAYIVNIFSLREVDMNGEVSV</sequence>
<keyword evidence="10" id="KW-0413">Isomerase</keyword>
<dbReference type="Gene3D" id="3.90.320.10">
    <property type="match status" value="1"/>
</dbReference>
<dbReference type="SUPFAM" id="SSF52540">
    <property type="entry name" value="P-loop containing nucleoside triphosphate hydrolases"/>
    <property type="match status" value="1"/>
</dbReference>
<dbReference type="InterPro" id="IPR000212">
    <property type="entry name" value="DNA_helicase_UvrD/REP"/>
</dbReference>
<evidence type="ECO:0000256" key="12">
    <source>
        <dbReference type="ARBA" id="ARBA00034808"/>
    </source>
</evidence>
<organism evidence="17 18">
    <name type="scientific">Candidatus Coproplasma excrementigallinarum</name>
    <dbReference type="NCBI Taxonomy" id="2840747"/>
    <lineage>
        <taxon>Bacteria</taxon>
        <taxon>Bacillati</taxon>
        <taxon>Bacillota</taxon>
        <taxon>Clostridia</taxon>
        <taxon>Eubacteriales</taxon>
        <taxon>Candidatus Coproplasma</taxon>
    </lineage>
</organism>
<keyword evidence="9" id="KW-0234">DNA repair</keyword>
<dbReference type="GO" id="GO:0005829">
    <property type="term" value="C:cytosol"/>
    <property type="evidence" value="ECO:0007669"/>
    <property type="project" value="TreeGrafter"/>
</dbReference>
<dbReference type="GO" id="GO:0005524">
    <property type="term" value="F:ATP binding"/>
    <property type="evidence" value="ECO:0007669"/>
    <property type="project" value="UniProtKB-UniRule"/>
</dbReference>
<comment type="catalytic activity">
    <reaction evidence="11">
        <text>Couples ATP hydrolysis with the unwinding of duplex DNA by translocating in the 3'-5' direction.</text>
        <dbReference type="EC" id="5.6.2.4"/>
    </reaction>
</comment>
<evidence type="ECO:0000313" key="17">
    <source>
        <dbReference type="EMBL" id="HIU61779.1"/>
    </source>
</evidence>
<reference evidence="17" key="1">
    <citation type="submission" date="2020-10" db="EMBL/GenBank/DDBJ databases">
        <authorList>
            <person name="Gilroy R."/>
        </authorList>
    </citation>
    <scope>NUCLEOTIDE SEQUENCE</scope>
    <source>
        <strain evidence="17">CHK195-12923</strain>
    </source>
</reference>
<evidence type="ECO:0000259" key="16">
    <source>
        <dbReference type="PROSITE" id="PS51217"/>
    </source>
</evidence>